<dbReference type="SUPFAM" id="SSF51011">
    <property type="entry name" value="Glycosyl hydrolase domain"/>
    <property type="match status" value="1"/>
</dbReference>
<evidence type="ECO:0000256" key="2">
    <source>
        <dbReference type="RuleBase" id="RU361185"/>
    </source>
</evidence>
<comment type="similarity">
    <text evidence="1 2">Belongs to the glycosyl hydrolase 31 family.</text>
</comment>
<dbReference type="Proteomes" id="UP001519654">
    <property type="component" value="Unassembled WGS sequence"/>
</dbReference>
<dbReference type="SUPFAM" id="SSF51445">
    <property type="entry name" value="(Trans)glycosidases"/>
    <property type="match status" value="1"/>
</dbReference>
<evidence type="ECO:0000256" key="1">
    <source>
        <dbReference type="ARBA" id="ARBA00007806"/>
    </source>
</evidence>
<dbReference type="InterPro" id="IPR000322">
    <property type="entry name" value="Glyco_hydro_31_TIM"/>
</dbReference>
<gene>
    <name evidence="5" type="ORF">KOI35_32355</name>
</gene>
<evidence type="ECO:0000313" key="5">
    <source>
        <dbReference type="EMBL" id="MBU2668214.1"/>
    </source>
</evidence>
<dbReference type="Pfam" id="PF21365">
    <property type="entry name" value="Glyco_hydro_31_3rd"/>
    <property type="match status" value="1"/>
</dbReference>
<dbReference type="PANTHER" id="PTHR43863">
    <property type="entry name" value="HYDROLASE, PUTATIVE (AFU_ORTHOLOGUE AFUA_1G03140)-RELATED"/>
    <property type="match status" value="1"/>
</dbReference>
<evidence type="ECO:0000313" key="6">
    <source>
        <dbReference type="Proteomes" id="UP001519654"/>
    </source>
</evidence>
<dbReference type="InterPro" id="IPR048395">
    <property type="entry name" value="Glyco_hydro_31_C"/>
</dbReference>
<accession>A0ABS5YXP6</accession>
<proteinExistence type="inferred from homology"/>
<organism evidence="5 6">
    <name type="scientific">Paractinoplanes bogorensis</name>
    <dbReference type="NCBI Taxonomy" id="1610840"/>
    <lineage>
        <taxon>Bacteria</taxon>
        <taxon>Bacillati</taxon>
        <taxon>Actinomycetota</taxon>
        <taxon>Actinomycetes</taxon>
        <taxon>Micromonosporales</taxon>
        <taxon>Micromonosporaceae</taxon>
        <taxon>Paractinoplanes</taxon>
    </lineage>
</organism>
<sequence length="768" mass="84930">MTNPVADPAAIVQGDKYRITVLTDGLVRLEYADDGVFEDRASTFAVNRRLPVPGFQRHESDGLLEVVTSRLRLTYDRGPFTTSGLSLAVGGGISNYHSVWRYGQTPDDLGGTARTLDNADGAIPLGPGVVSRTGYAVIDDSGSFLFTKDGWVSADNVNRVDLYVFAYGHDFREALDAFYAVSGPQPVVPRYALGNWWSRFHEYTADSYLDLLDRFRREGLPFSVGVLDMDWHVTDVDPRYGSGWTGYTWNRELFPDPPAFLDKVHGEGLRVTLNVHPADGVRAYEDAYGKMALALGKDPAAGEPIAFDVTDRAFLTAYFEVLHRGLEDGGVDFWWLDWQSGPHSRIAGIDPLWMLNHFHFRDHGSLTFSRYAGPGSHRYPVGFSGDTVVSWASLAFQPYFTATAANIGYGWWSHDIGGHLFGVRDDELATRWVQFGCFSPVLRLHSTKNPFLHKEPWLHPGPARAVMTAFLRLRHRLVPYLHAMNHRRDPLALPMYYRAPAEDAAYEVPDQYQFGTELLVAAIVTPADRRTGLGRVKAWLPEGTWVDVLTDLVYDGGRTLLLHRDLTTIPVLATGGAIIPLDGQAVPGNDPVIPGHLELLVVAGADGDFELQEDFPVRTQLRYRQADGELVVAPAEDADGILPAARRWTVSFPALTDVDPVATVDGVDTPFDIERGDTRTSITVHDVPVTATLRIGVGARPRLRRNDVSGLVFTLLDRAQIEYRTKTKVLETATADRPLTVRLSALQALDLDDALATAIGEILLAQEI</sequence>
<evidence type="ECO:0008006" key="7">
    <source>
        <dbReference type="Google" id="ProtNLM"/>
    </source>
</evidence>
<evidence type="ECO:0000259" key="4">
    <source>
        <dbReference type="Pfam" id="PF21365"/>
    </source>
</evidence>
<feature type="domain" description="Glycosyl hydrolase family 31 C-terminal" evidence="4">
    <location>
        <begin position="489"/>
        <end position="579"/>
    </location>
</feature>
<keyword evidence="2" id="KW-0378">Hydrolase</keyword>
<name>A0ABS5YXP6_9ACTN</name>
<dbReference type="InterPro" id="IPR011013">
    <property type="entry name" value="Gal_mutarotase_sf_dom"/>
</dbReference>
<dbReference type="InterPro" id="IPR051816">
    <property type="entry name" value="Glycosyl_Hydrolase_31"/>
</dbReference>
<dbReference type="EMBL" id="JAHKKG010000011">
    <property type="protein sequence ID" value="MBU2668214.1"/>
    <property type="molecule type" value="Genomic_DNA"/>
</dbReference>
<dbReference type="CDD" id="cd06595">
    <property type="entry name" value="GH31_u1"/>
    <property type="match status" value="1"/>
</dbReference>
<keyword evidence="6" id="KW-1185">Reference proteome</keyword>
<dbReference type="Gene3D" id="3.20.20.80">
    <property type="entry name" value="Glycosidases"/>
    <property type="match status" value="1"/>
</dbReference>
<dbReference type="SUPFAM" id="SSF74650">
    <property type="entry name" value="Galactose mutarotase-like"/>
    <property type="match status" value="1"/>
</dbReference>
<dbReference type="InterPro" id="IPR017853">
    <property type="entry name" value="GH"/>
</dbReference>
<keyword evidence="2" id="KW-0326">Glycosidase</keyword>
<comment type="caution">
    <text evidence="5">The sequence shown here is derived from an EMBL/GenBank/DDBJ whole genome shotgun (WGS) entry which is preliminary data.</text>
</comment>
<dbReference type="PANTHER" id="PTHR43863:SF2">
    <property type="entry name" value="MALTASE-GLUCOAMYLASE"/>
    <property type="match status" value="1"/>
</dbReference>
<reference evidence="5 6" key="1">
    <citation type="submission" date="2021-06" db="EMBL/GenBank/DDBJ databases">
        <title>Actinoplanes lichenicola sp. nov., and Actinoplanes ovalisporus sp. nov., isolated from lichen in Thailand.</title>
        <authorList>
            <person name="Saeng-In P."/>
            <person name="Kanchanasin P."/>
            <person name="Yuki M."/>
            <person name="Kudo T."/>
            <person name="Ohkuma M."/>
            <person name="Phongsopitanun W."/>
            <person name="Tanasupawat S."/>
        </authorList>
    </citation>
    <scope>NUCLEOTIDE SEQUENCE [LARGE SCALE GENOMIC DNA]</scope>
    <source>
        <strain evidence="5 6">NBRC 110975</strain>
    </source>
</reference>
<feature type="domain" description="Glycoside hydrolase family 31 TIM barrel" evidence="3">
    <location>
        <begin position="186"/>
        <end position="483"/>
    </location>
</feature>
<dbReference type="Gene3D" id="2.60.40.1180">
    <property type="entry name" value="Golgi alpha-mannosidase II"/>
    <property type="match status" value="1"/>
</dbReference>
<dbReference type="RefSeq" id="WP_215792484.1">
    <property type="nucleotide sequence ID" value="NZ_JAHKKG010000011.1"/>
</dbReference>
<evidence type="ECO:0000259" key="3">
    <source>
        <dbReference type="Pfam" id="PF01055"/>
    </source>
</evidence>
<dbReference type="Pfam" id="PF01055">
    <property type="entry name" value="Glyco_hydro_31_2nd"/>
    <property type="match status" value="1"/>
</dbReference>
<protein>
    <recommendedName>
        <fullName evidence="7">Glycoside hydrolase</fullName>
    </recommendedName>
</protein>
<dbReference type="InterPro" id="IPR013780">
    <property type="entry name" value="Glyco_hydro_b"/>
</dbReference>